<keyword evidence="4" id="KW-0949">S-adenosyl-L-methionine</keyword>
<evidence type="ECO:0000256" key="1">
    <source>
        <dbReference type="ARBA" id="ARBA00011900"/>
    </source>
</evidence>
<reference evidence="11 12" key="1">
    <citation type="submission" date="2024-06" db="EMBL/GenBank/DDBJ databases">
        <title>Genomic Encyclopedia of Type Strains, Phase IV (KMG-IV): sequencing the most valuable type-strain genomes for metagenomic binning, comparative biology and taxonomic classification.</title>
        <authorList>
            <person name="Goeker M."/>
        </authorList>
    </citation>
    <scope>NUCLEOTIDE SEQUENCE [LARGE SCALE GENOMIC DNA]</scope>
    <source>
        <strain evidence="11 12">DSM 29388</strain>
    </source>
</reference>
<evidence type="ECO:0000256" key="8">
    <source>
        <dbReference type="SAM" id="Phobius"/>
    </source>
</evidence>
<keyword evidence="8" id="KW-1133">Transmembrane helix</keyword>
<organism evidence="11 12">
    <name type="scientific">Moheibacter stercoris</name>
    <dbReference type="NCBI Taxonomy" id="1628251"/>
    <lineage>
        <taxon>Bacteria</taxon>
        <taxon>Pseudomonadati</taxon>
        <taxon>Bacteroidota</taxon>
        <taxon>Flavobacteriia</taxon>
        <taxon>Flavobacteriales</taxon>
        <taxon>Weeksellaceae</taxon>
        <taxon>Moheibacter</taxon>
    </lineage>
</organism>
<dbReference type="Pfam" id="PF12950">
    <property type="entry name" value="TaqI_C"/>
    <property type="match status" value="1"/>
</dbReference>
<keyword evidence="8" id="KW-0472">Membrane</keyword>
<dbReference type="GO" id="GO:0032259">
    <property type="term" value="P:methylation"/>
    <property type="evidence" value="ECO:0007669"/>
    <property type="project" value="UniProtKB-KW"/>
</dbReference>
<dbReference type="PANTHER" id="PTHR33841">
    <property type="entry name" value="DNA METHYLTRANSFERASE YEEA-RELATED"/>
    <property type="match status" value="1"/>
</dbReference>
<keyword evidence="8" id="KW-0812">Transmembrane</keyword>
<dbReference type="InterPro" id="IPR025931">
    <property type="entry name" value="TaqI_C"/>
</dbReference>
<evidence type="ECO:0000256" key="3">
    <source>
        <dbReference type="ARBA" id="ARBA00022679"/>
    </source>
</evidence>
<evidence type="ECO:0000256" key="5">
    <source>
        <dbReference type="ARBA" id="ARBA00022747"/>
    </source>
</evidence>
<dbReference type="InterPro" id="IPR029063">
    <property type="entry name" value="SAM-dependent_MTases_sf"/>
</dbReference>
<feature type="domain" description="TaqI-like C-terminal specificity" evidence="10">
    <location>
        <begin position="423"/>
        <end position="537"/>
    </location>
</feature>
<dbReference type="GO" id="GO:0008168">
    <property type="term" value="F:methyltransferase activity"/>
    <property type="evidence" value="ECO:0007669"/>
    <property type="project" value="UniProtKB-KW"/>
</dbReference>
<feature type="domain" description="Type II methyltransferase M.TaqI-like" evidence="9">
    <location>
        <begin position="89"/>
        <end position="240"/>
    </location>
</feature>
<evidence type="ECO:0000256" key="4">
    <source>
        <dbReference type="ARBA" id="ARBA00022691"/>
    </source>
</evidence>
<evidence type="ECO:0000256" key="7">
    <source>
        <dbReference type="ARBA" id="ARBA00047942"/>
    </source>
</evidence>
<evidence type="ECO:0000259" key="10">
    <source>
        <dbReference type="Pfam" id="PF12950"/>
    </source>
</evidence>
<dbReference type="EC" id="2.1.1.72" evidence="1"/>
<dbReference type="EMBL" id="JBEPMO010000026">
    <property type="protein sequence ID" value="MET3732989.1"/>
    <property type="molecule type" value="Genomic_DNA"/>
</dbReference>
<evidence type="ECO:0000256" key="2">
    <source>
        <dbReference type="ARBA" id="ARBA00022603"/>
    </source>
</evidence>
<protein>
    <recommendedName>
        <fullName evidence="1">site-specific DNA-methyltransferase (adenine-specific)</fullName>
        <ecNumber evidence="1">2.1.1.72</ecNumber>
    </recommendedName>
</protein>
<keyword evidence="3" id="KW-0808">Transferase</keyword>
<accession>A0ABV2LWQ6</accession>
<keyword evidence="6" id="KW-0238">DNA-binding</keyword>
<comment type="catalytic activity">
    <reaction evidence="7">
        <text>a 2'-deoxyadenosine in DNA + S-adenosyl-L-methionine = an N(6)-methyl-2'-deoxyadenosine in DNA + S-adenosyl-L-homocysteine + H(+)</text>
        <dbReference type="Rhea" id="RHEA:15197"/>
        <dbReference type="Rhea" id="RHEA-COMP:12418"/>
        <dbReference type="Rhea" id="RHEA-COMP:12419"/>
        <dbReference type="ChEBI" id="CHEBI:15378"/>
        <dbReference type="ChEBI" id="CHEBI:57856"/>
        <dbReference type="ChEBI" id="CHEBI:59789"/>
        <dbReference type="ChEBI" id="CHEBI:90615"/>
        <dbReference type="ChEBI" id="CHEBI:90616"/>
        <dbReference type="EC" id="2.1.1.72"/>
    </reaction>
</comment>
<dbReference type="PROSITE" id="PS00092">
    <property type="entry name" value="N6_MTASE"/>
    <property type="match status" value="1"/>
</dbReference>
<dbReference type="PRINTS" id="PR00507">
    <property type="entry name" value="N12N6MTFRASE"/>
</dbReference>
<keyword evidence="12" id="KW-1185">Reference proteome</keyword>
<sequence>MKILLIIFVDLYLVVLMILSIFVEMATKEQIKNTGATFTPKELAVFLAERIALYAKSTSNRVLDPACGEGELLVAMGEVLNEKAIDFSLTGYDANEQYLSFSKDRLLCFGKKKSDLIHEDFLLSVDLSSTRNTPSLFDECTSSVNNSFDIVIANPPYVRTQILGTEQAQNLARKFNLKGRVDLYYPFLMAMTESLKENGILGVITSNRYLSTKSGESIRKFLSENYEILELIDLGDTKLFDAAVLPAIFIGRKKKQKSPSSASFIKIYEELNGYKGDLISVETVFDILKNNQSGYFVTENGKRYKKSSGALKYKVGSTSCWEMLSGDESDWVSKIDKASKNRVEDFFKVKVGIKSTADKVFISDKWEELNGTKPENELLKDLISQENIEPWNAKENFKLKVLYPHISVNGEKQTVDIEKYPKAKKYFTQHEDRLKSRKYLIDAGRQWFELWVPHRPDQWRFPKLVFPDISLKPRFYFDNGGKIVNGNCYWIVATKDEDVEKLMLIQGIANSKLMTKYHDLVFNNKLYSGRRRYFTQYVEKYPLPDFKSEKSKEIITIVKKLNHTKDETKISKLENQLEILVAESFGVEPVFSLD</sequence>
<proteinExistence type="predicted"/>
<dbReference type="PANTHER" id="PTHR33841:SF1">
    <property type="entry name" value="DNA METHYLTRANSFERASE A"/>
    <property type="match status" value="1"/>
</dbReference>
<evidence type="ECO:0000313" key="11">
    <source>
        <dbReference type="EMBL" id="MET3732989.1"/>
    </source>
</evidence>
<dbReference type="Proteomes" id="UP001549146">
    <property type="component" value="Unassembled WGS sequence"/>
</dbReference>
<evidence type="ECO:0000259" key="9">
    <source>
        <dbReference type="Pfam" id="PF07669"/>
    </source>
</evidence>
<feature type="transmembrane region" description="Helical" evidence="8">
    <location>
        <begin position="5"/>
        <end position="23"/>
    </location>
</feature>
<dbReference type="CDD" id="cd02440">
    <property type="entry name" value="AdoMet_MTases"/>
    <property type="match status" value="1"/>
</dbReference>
<comment type="caution">
    <text evidence="11">The sequence shown here is derived from an EMBL/GenBank/DDBJ whole genome shotgun (WGS) entry which is preliminary data.</text>
</comment>
<dbReference type="Pfam" id="PF07669">
    <property type="entry name" value="Eco57I"/>
    <property type="match status" value="1"/>
</dbReference>
<dbReference type="InterPro" id="IPR050953">
    <property type="entry name" value="N4_N6_ade-DNA_methylase"/>
</dbReference>
<dbReference type="SUPFAM" id="SSF53335">
    <property type="entry name" value="S-adenosyl-L-methionine-dependent methyltransferases"/>
    <property type="match status" value="1"/>
</dbReference>
<keyword evidence="2 11" id="KW-0489">Methyltransferase</keyword>
<gene>
    <name evidence="11" type="ORF">ABID46_002581</name>
</gene>
<evidence type="ECO:0000256" key="6">
    <source>
        <dbReference type="ARBA" id="ARBA00023125"/>
    </source>
</evidence>
<name>A0ABV2LWQ6_9FLAO</name>
<evidence type="ECO:0000313" key="12">
    <source>
        <dbReference type="Proteomes" id="UP001549146"/>
    </source>
</evidence>
<dbReference type="InterPro" id="IPR002052">
    <property type="entry name" value="DNA_methylase_N6_adenine_CS"/>
</dbReference>
<dbReference type="InterPro" id="IPR011639">
    <property type="entry name" value="MethylTrfase_TaqI-like_dom"/>
</dbReference>
<dbReference type="Gene3D" id="3.40.50.150">
    <property type="entry name" value="Vaccinia Virus protein VP39"/>
    <property type="match status" value="1"/>
</dbReference>
<keyword evidence="5" id="KW-0680">Restriction system</keyword>
<dbReference type="RefSeq" id="WP_354510727.1">
    <property type="nucleotide sequence ID" value="NZ_JBEPMO010000026.1"/>
</dbReference>